<sequence>MGEETHDETGLDLARSVARGLAGRTPAAGGRGLGRAPGRGRRRPVVEPRVSGARPDDRDPQTLDTSMTRFVADQGWASELRVHGVFARWEAIVGREVGQHVRPESLADGRLVVRTDSTAWATQMKLLAPDVVRRLNEVLGEETVRVIDPVGPRAPSWTRGRLRVKGRGPRDTYG</sequence>
<dbReference type="EMBL" id="RKHO01000001">
    <property type="protein sequence ID" value="ROR92932.1"/>
    <property type="molecule type" value="Genomic_DNA"/>
</dbReference>
<evidence type="ECO:0000313" key="2">
    <source>
        <dbReference type="EMBL" id="ROR92932.1"/>
    </source>
</evidence>
<dbReference type="PANTHER" id="PTHR36456:SF1">
    <property type="entry name" value="UPF0232 PROTEIN SCO3875"/>
    <property type="match status" value="1"/>
</dbReference>
<gene>
    <name evidence="2" type="ORF">EDD33_3833</name>
</gene>
<dbReference type="Proteomes" id="UP000281738">
    <property type="component" value="Unassembled WGS sequence"/>
</dbReference>
<dbReference type="Pfam" id="PF05258">
    <property type="entry name" value="DciA"/>
    <property type="match status" value="1"/>
</dbReference>
<dbReference type="PANTHER" id="PTHR36456">
    <property type="entry name" value="UPF0232 PROTEIN SCO3875"/>
    <property type="match status" value="1"/>
</dbReference>
<keyword evidence="3" id="KW-1185">Reference proteome</keyword>
<dbReference type="AlphaFoldDB" id="A0A3N2CZH8"/>
<evidence type="ECO:0000313" key="3">
    <source>
        <dbReference type="Proteomes" id="UP000281738"/>
    </source>
</evidence>
<proteinExistence type="predicted"/>
<reference evidence="2 3" key="1">
    <citation type="submission" date="2018-11" db="EMBL/GenBank/DDBJ databases">
        <title>Sequencing the genomes of 1000 actinobacteria strains.</title>
        <authorList>
            <person name="Klenk H.-P."/>
        </authorList>
    </citation>
    <scope>NUCLEOTIDE SEQUENCE [LARGE SCALE GENOMIC DNA]</scope>
    <source>
        <strain evidence="2 3">DSM 12652</strain>
    </source>
</reference>
<comment type="caution">
    <text evidence="2">The sequence shown here is derived from an EMBL/GenBank/DDBJ whole genome shotgun (WGS) entry which is preliminary data.</text>
</comment>
<dbReference type="OrthoDB" id="5516926at2"/>
<organism evidence="2 3">
    <name type="scientific">Nocardioides aurantiacus</name>
    <dbReference type="NCBI Taxonomy" id="86796"/>
    <lineage>
        <taxon>Bacteria</taxon>
        <taxon>Bacillati</taxon>
        <taxon>Actinomycetota</taxon>
        <taxon>Actinomycetes</taxon>
        <taxon>Propionibacteriales</taxon>
        <taxon>Nocardioidaceae</taxon>
        <taxon>Nocardioides</taxon>
    </lineage>
</organism>
<feature type="region of interest" description="Disordered" evidence="1">
    <location>
        <begin position="1"/>
        <end position="63"/>
    </location>
</feature>
<protein>
    <submittedName>
        <fullName evidence="2">Putative nucleic acid-binding Zn ribbon protein</fullName>
    </submittedName>
</protein>
<dbReference type="RefSeq" id="WP_123392641.1">
    <property type="nucleotide sequence ID" value="NZ_RKHO01000001.1"/>
</dbReference>
<dbReference type="InterPro" id="IPR007922">
    <property type="entry name" value="DciA-like"/>
</dbReference>
<accession>A0A3N2CZH8</accession>
<evidence type="ECO:0000256" key="1">
    <source>
        <dbReference type="SAM" id="MobiDB-lite"/>
    </source>
</evidence>
<name>A0A3N2CZH8_9ACTN</name>
<feature type="compositionally biased region" description="Low complexity" evidence="1">
    <location>
        <begin position="18"/>
        <end position="28"/>
    </location>
</feature>